<dbReference type="CDD" id="cd00200">
    <property type="entry name" value="WD40"/>
    <property type="match status" value="1"/>
</dbReference>
<dbReference type="InterPro" id="IPR001680">
    <property type="entry name" value="WD40_rpt"/>
</dbReference>
<proteinExistence type="predicted"/>
<dbReference type="InterPro" id="IPR019775">
    <property type="entry name" value="WD40_repeat_CS"/>
</dbReference>
<evidence type="ECO:0000256" key="1">
    <source>
        <dbReference type="ARBA" id="ARBA00022574"/>
    </source>
</evidence>
<keyword evidence="9" id="KW-0723">Serine/threonine-protein kinase</keyword>
<dbReference type="GO" id="GO:0005524">
    <property type="term" value="F:ATP binding"/>
    <property type="evidence" value="ECO:0007669"/>
    <property type="project" value="UniProtKB-UniRule"/>
</dbReference>
<keyword evidence="3 6" id="KW-0547">Nucleotide-binding</keyword>
<dbReference type="PROSITE" id="PS00107">
    <property type="entry name" value="PROTEIN_KINASE_ATP"/>
    <property type="match status" value="1"/>
</dbReference>
<evidence type="ECO:0000313" key="10">
    <source>
        <dbReference type="Proteomes" id="UP000657385"/>
    </source>
</evidence>
<evidence type="ECO:0000256" key="5">
    <source>
        <dbReference type="PROSITE-ProRule" id="PRU00221"/>
    </source>
</evidence>
<dbReference type="InterPro" id="IPR000719">
    <property type="entry name" value="Prot_kinase_dom"/>
</dbReference>
<protein>
    <submittedName>
        <fullName evidence="9">Serine/threonine protein kinase</fullName>
    </submittedName>
</protein>
<dbReference type="Pfam" id="PF00069">
    <property type="entry name" value="Pkinase"/>
    <property type="match status" value="1"/>
</dbReference>
<dbReference type="InterPro" id="IPR036322">
    <property type="entry name" value="WD40_repeat_dom_sf"/>
</dbReference>
<dbReference type="GO" id="GO:0004674">
    <property type="term" value="F:protein serine/threonine kinase activity"/>
    <property type="evidence" value="ECO:0007669"/>
    <property type="project" value="UniProtKB-KW"/>
</dbReference>
<dbReference type="Gene3D" id="1.10.510.10">
    <property type="entry name" value="Transferase(Phosphotransferase) domain 1"/>
    <property type="match status" value="1"/>
</dbReference>
<keyword evidence="10" id="KW-1185">Reference proteome</keyword>
<dbReference type="InterPro" id="IPR017441">
    <property type="entry name" value="Protein_kinase_ATP_BS"/>
</dbReference>
<feature type="binding site" evidence="6">
    <location>
        <position position="42"/>
    </location>
    <ligand>
        <name>ATP</name>
        <dbReference type="ChEBI" id="CHEBI:30616"/>
    </ligand>
</feature>
<keyword evidence="9" id="KW-0418">Kinase</keyword>
<dbReference type="PRINTS" id="PR00320">
    <property type="entry name" value="GPROTEINBRPT"/>
</dbReference>
<dbReference type="Gene3D" id="3.30.200.20">
    <property type="entry name" value="Phosphorylase Kinase, domain 1"/>
    <property type="match status" value="1"/>
</dbReference>
<dbReference type="PANTHER" id="PTHR19848">
    <property type="entry name" value="WD40 REPEAT PROTEIN"/>
    <property type="match status" value="1"/>
</dbReference>
<dbReference type="PROSITE" id="PS50082">
    <property type="entry name" value="WD_REPEATS_2"/>
    <property type="match status" value="3"/>
</dbReference>
<dbReference type="AlphaFoldDB" id="A0A931FG79"/>
<dbReference type="InterPro" id="IPR020472">
    <property type="entry name" value="WD40_PAC1"/>
</dbReference>
<evidence type="ECO:0000259" key="8">
    <source>
        <dbReference type="PROSITE" id="PS50011"/>
    </source>
</evidence>
<evidence type="ECO:0000256" key="2">
    <source>
        <dbReference type="ARBA" id="ARBA00022737"/>
    </source>
</evidence>
<dbReference type="CDD" id="cd14014">
    <property type="entry name" value="STKc_PknB_like"/>
    <property type="match status" value="1"/>
</dbReference>
<dbReference type="RefSeq" id="WP_196194386.1">
    <property type="nucleotide sequence ID" value="NZ_JADPRT010000005.1"/>
</dbReference>
<feature type="repeat" description="WD" evidence="5">
    <location>
        <begin position="564"/>
        <end position="606"/>
    </location>
</feature>
<dbReference type="InterPro" id="IPR008271">
    <property type="entry name" value="Ser/Thr_kinase_AS"/>
</dbReference>
<dbReference type="PROSITE" id="PS50294">
    <property type="entry name" value="WD_REPEATS_REGION"/>
    <property type="match status" value="2"/>
</dbReference>
<dbReference type="PROSITE" id="PS00108">
    <property type="entry name" value="PROTEIN_KINASE_ST"/>
    <property type="match status" value="1"/>
</dbReference>
<evidence type="ECO:0000256" key="3">
    <source>
        <dbReference type="ARBA" id="ARBA00022741"/>
    </source>
</evidence>
<dbReference type="Proteomes" id="UP000657385">
    <property type="component" value="Unassembled WGS sequence"/>
</dbReference>
<dbReference type="SMART" id="SM00320">
    <property type="entry name" value="WD40"/>
    <property type="match status" value="7"/>
</dbReference>
<evidence type="ECO:0000313" key="9">
    <source>
        <dbReference type="EMBL" id="MBF9069229.1"/>
    </source>
</evidence>
<feature type="domain" description="Protein kinase" evidence="8">
    <location>
        <begin position="13"/>
        <end position="271"/>
    </location>
</feature>
<evidence type="ECO:0000256" key="4">
    <source>
        <dbReference type="ARBA" id="ARBA00022840"/>
    </source>
</evidence>
<feature type="repeat" description="WD" evidence="5">
    <location>
        <begin position="347"/>
        <end position="388"/>
    </location>
</feature>
<feature type="repeat" description="WD" evidence="5">
    <location>
        <begin position="389"/>
        <end position="430"/>
    </location>
</feature>
<dbReference type="Pfam" id="PF00400">
    <property type="entry name" value="WD40"/>
    <property type="match status" value="5"/>
</dbReference>
<dbReference type="InterPro" id="IPR015943">
    <property type="entry name" value="WD40/YVTN_repeat-like_dom_sf"/>
</dbReference>
<accession>A0A931FG79</accession>
<keyword evidence="1 5" id="KW-0853">WD repeat</keyword>
<dbReference type="PANTHER" id="PTHR19848:SF8">
    <property type="entry name" value="F-BOX AND WD REPEAT DOMAIN CONTAINING 7"/>
    <property type="match status" value="1"/>
</dbReference>
<dbReference type="InterPro" id="IPR011009">
    <property type="entry name" value="Kinase-like_dom_sf"/>
</dbReference>
<organism evidence="9 10">
    <name type="scientific">Streptacidiphilus fuscans</name>
    <dbReference type="NCBI Taxonomy" id="2789292"/>
    <lineage>
        <taxon>Bacteria</taxon>
        <taxon>Bacillati</taxon>
        <taxon>Actinomycetota</taxon>
        <taxon>Actinomycetes</taxon>
        <taxon>Kitasatosporales</taxon>
        <taxon>Streptomycetaceae</taxon>
        <taxon>Streptacidiphilus</taxon>
    </lineage>
</organism>
<dbReference type="Gene3D" id="2.130.10.10">
    <property type="entry name" value="YVTN repeat-like/Quinoprotein amine dehydrogenase"/>
    <property type="match status" value="2"/>
</dbReference>
<sequence length="639" mass="65998">MTDASGALVGGRYRLVELVGQGGMGRVWRGFDETLHRDVAVKEVLLAADVGESARWQVIQRATAEARAAARLQDPGIVTVHDVVEQEGVPWIVMEYIAGTSLGALLDREHRLVWRRAAEIGVSVAEALAHAHAAGVVHRDLKPDNVLLAGGRAVITDFGIARILDATTRLTSTHAVVGTPQYMSPEQLQGQDVTAASDMWALGATLFTALEGRAPYDGPTLVAIIAAVATQSPPALRNAGPLAELITSLLDKDPDRRPDARTTALELRGLLRAPNKPTREPTREPAPQGGDRPRFSRRSVLLGGVGAAVVAGGVVAELLERGGSGTSGSGAAAFDTVGLTKGQLVTLPGYTGSVNSVAFSPDGRTLAGACDDAKVRLWDVATRKAEATLVGHTKSVSSVRFSPDGKTLASGSADETVRLWDLATRTATTTLTPGIPVYALAFSPDGTSLASTGEVAVAMWGLNGQAESDITTVTATSDPLGVLSLAFSPDGKVLVVSGFGAQIEFCSVSAGTVVATVSPGKNDLFNRAGFSPDGTLVASGCSAEQNAAAVSLWDAATHAEVARLNCETLAVTSVAFSPDGRTLAAATPFSGSIRLWDVASRKPLAPLTCPSGMVGQLAFSPDGRLLASGGKSASLRVLA</sequence>
<dbReference type="SUPFAM" id="SSF56112">
    <property type="entry name" value="Protein kinase-like (PK-like)"/>
    <property type="match status" value="1"/>
</dbReference>
<dbReference type="SUPFAM" id="SSF50978">
    <property type="entry name" value="WD40 repeat-like"/>
    <property type="match status" value="1"/>
</dbReference>
<evidence type="ECO:0000256" key="6">
    <source>
        <dbReference type="PROSITE-ProRule" id="PRU10141"/>
    </source>
</evidence>
<dbReference type="PROSITE" id="PS00678">
    <property type="entry name" value="WD_REPEATS_1"/>
    <property type="match status" value="2"/>
</dbReference>
<dbReference type="PROSITE" id="PS50011">
    <property type="entry name" value="PROTEIN_KINASE_DOM"/>
    <property type="match status" value="1"/>
</dbReference>
<keyword evidence="4 6" id="KW-0067">ATP-binding</keyword>
<evidence type="ECO:0000256" key="7">
    <source>
        <dbReference type="SAM" id="MobiDB-lite"/>
    </source>
</evidence>
<reference evidence="9" key="1">
    <citation type="submission" date="2020-11" db="EMBL/GenBank/DDBJ databases">
        <title>Isolation and identification of active actinomycetes.</title>
        <authorList>
            <person name="Yu B."/>
        </authorList>
    </citation>
    <scope>NUCLEOTIDE SEQUENCE</scope>
    <source>
        <strain evidence="9">NEAU-YB345</strain>
    </source>
</reference>
<keyword evidence="9" id="KW-0808">Transferase</keyword>
<feature type="region of interest" description="Disordered" evidence="7">
    <location>
        <begin position="270"/>
        <end position="296"/>
    </location>
</feature>
<keyword evidence="2" id="KW-0677">Repeat</keyword>
<name>A0A931FG79_9ACTN</name>
<dbReference type="SMART" id="SM00220">
    <property type="entry name" value="S_TKc"/>
    <property type="match status" value="1"/>
</dbReference>
<gene>
    <name evidence="9" type="ORF">I2501_14480</name>
</gene>
<dbReference type="EMBL" id="JADPRT010000005">
    <property type="protein sequence ID" value="MBF9069229.1"/>
    <property type="molecule type" value="Genomic_DNA"/>
</dbReference>
<comment type="caution">
    <text evidence="9">The sequence shown here is derived from an EMBL/GenBank/DDBJ whole genome shotgun (WGS) entry which is preliminary data.</text>
</comment>